<dbReference type="AlphaFoldDB" id="A0A8J7PW76"/>
<feature type="transmembrane region" description="Helical" evidence="1">
    <location>
        <begin position="148"/>
        <end position="173"/>
    </location>
</feature>
<keyword evidence="1" id="KW-1133">Transmembrane helix</keyword>
<accession>A0A8J7PW76</accession>
<keyword evidence="1" id="KW-0812">Transmembrane</keyword>
<proteinExistence type="predicted"/>
<dbReference type="Proteomes" id="UP000664414">
    <property type="component" value="Unassembled WGS sequence"/>
</dbReference>
<evidence type="ECO:0008006" key="4">
    <source>
        <dbReference type="Google" id="ProtNLM"/>
    </source>
</evidence>
<feature type="transmembrane region" description="Helical" evidence="1">
    <location>
        <begin position="102"/>
        <end position="128"/>
    </location>
</feature>
<feature type="transmembrane region" description="Helical" evidence="1">
    <location>
        <begin position="54"/>
        <end position="74"/>
    </location>
</feature>
<protein>
    <recommendedName>
        <fullName evidence="4">Glycerophosphoryl diester phosphodiesterase membrane domain-containing protein</fullName>
    </recommendedName>
</protein>
<comment type="caution">
    <text evidence="2">The sequence shown here is derived from an EMBL/GenBank/DDBJ whole genome shotgun (WGS) entry which is preliminary data.</text>
</comment>
<evidence type="ECO:0000256" key="1">
    <source>
        <dbReference type="SAM" id="Phobius"/>
    </source>
</evidence>
<gene>
    <name evidence="2" type="ORF">J0H12_04415</name>
</gene>
<feature type="transmembrane region" description="Helical" evidence="1">
    <location>
        <begin position="193"/>
        <end position="219"/>
    </location>
</feature>
<evidence type="ECO:0000313" key="2">
    <source>
        <dbReference type="EMBL" id="MBN9413149.1"/>
    </source>
</evidence>
<organism evidence="2 3">
    <name type="scientific">Candidatus Paracaedimonas acanthamoebae</name>
    <dbReference type="NCBI Taxonomy" id="244581"/>
    <lineage>
        <taxon>Bacteria</taxon>
        <taxon>Pseudomonadati</taxon>
        <taxon>Pseudomonadota</taxon>
        <taxon>Alphaproteobacteria</taxon>
        <taxon>Holosporales</taxon>
        <taxon>Caedimonadaceae</taxon>
        <taxon>Candidatus Paracaedimonas</taxon>
    </lineage>
</organism>
<feature type="transmembrane region" description="Helical" evidence="1">
    <location>
        <begin position="24"/>
        <end position="42"/>
    </location>
</feature>
<keyword evidence="1" id="KW-0472">Membrane</keyword>
<sequence>MQKLPVLQITKAAYSFIWIEAKKIFPLVAQCSIIIILLHAFPSLINKTIFNTNSLFYLSISQFLFFLLTLPLNIKVTRAIVKQEEIGKEFFKTLFSLRTLKILLTILTLTTGVFLALAALVSLFFIIPSKIFPFISSQDTTRYFLNPTMIFILFFTVPYICIRTSLVIANAALDYKKPIRHTWRLSKGHVLRIAGIFLLTSLPGTICIFLVGFLLGVLLQNIPLVYGLLTLPHLYLRLISDAADGFICKHLNK</sequence>
<name>A0A8J7PW76_9PROT</name>
<dbReference type="EMBL" id="JAFKGL010000017">
    <property type="protein sequence ID" value="MBN9413149.1"/>
    <property type="molecule type" value="Genomic_DNA"/>
</dbReference>
<evidence type="ECO:0000313" key="3">
    <source>
        <dbReference type="Proteomes" id="UP000664414"/>
    </source>
</evidence>
<reference evidence="2" key="1">
    <citation type="submission" date="2021-02" db="EMBL/GenBank/DDBJ databases">
        <title>Thiocyanate and organic carbon inputs drive convergent selection for specific autotrophic Afipia and Thiobacillus strains within complex microbiomes.</title>
        <authorList>
            <person name="Huddy R.J."/>
            <person name="Sachdeva R."/>
            <person name="Kadzinga F."/>
            <person name="Kantor R.S."/>
            <person name="Harrison S.T.L."/>
            <person name="Banfield J.F."/>
        </authorList>
    </citation>
    <scope>NUCLEOTIDE SEQUENCE</scope>
    <source>
        <strain evidence="2">SCN18_10_11_15_R4_P_38_20</strain>
    </source>
</reference>